<dbReference type="NCBIfam" id="TIGR01250">
    <property type="entry name" value="pro_imino_pep_2"/>
    <property type="match status" value="1"/>
</dbReference>
<dbReference type="GO" id="GO:0006508">
    <property type="term" value="P:proteolysis"/>
    <property type="evidence" value="ECO:0007669"/>
    <property type="project" value="InterPro"/>
</dbReference>
<evidence type="ECO:0000256" key="1">
    <source>
        <dbReference type="ARBA" id="ARBA00010088"/>
    </source>
</evidence>
<dbReference type="Proteomes" id="UP000298649">
    <property type="component" value="Chromosome linear"/>
</dbReference>
<gene>
    <name evidence="6" type="ORF">CFBP7129_14495</name>
</gene>
<dbReference type="InterPro" id="IPR050266">
    <property type="entry name" value="AB_hydrolase_sf"/>
</dbReference>
<dbReference type="GO" id="GO:0016020">
    <property type="term" value="C:membrane"/>
    <property type="evidence" value="ECO:0007669"/>
    <property type="project" value="TreeGrafter"/>
</dbReference>
<feature type="domain" description="AB hydrolase-1" evidence="5">
    <location>
        <begin position="31"/>
        <end position="280"/>
    </location>
</feature>
<evidence type="ECO:0000259" key="5">
    <source>
        <dbReference type="Pfam" id="PF00561"/>
    </source>
</evidence>
<dbReference type="Gene3D" id="3.40.50.1820">
    <property type="entry name" value="alpha/beta hydrolase"/>
    <property type="match status" value="1"/>
</dbReference>
<accession>A0A4D7YVE8</accession>
<comment type="similarity">
    <text evidence="1 3">Belongs to the peptidase S33 family.</text>
</comment>
<dbReference type="InterPro" id="IPR005945">
    <property type="entry name" value="Pro_imino_pep"/>
</dbReference>
<sequence>MWREIEPDERHELTIQGYRVVAYVFGKGPETLLCLNGGPGLPCDYLREAHSFLAGKGFRVVAFDQLGTGASDRPDDKCLWTIGRYVEETEAVRRTLGLGRVHLLGHSWGGWLAIDYALTYPDAIKSLILADTVADMPHLSSELQRLRAALGSETVAMMQAHEAAGTYNHPEYVAAITLLNYRHVCRLPEWPAPVNRSLQDWNMGPYMTMQGPNEFLYIGNLKDWNRIADLPKISAPVLIVVGEHDELTPACALRMKNALPDDARINVVRNASHMPFYENPEGYYPPLLSFLEDVSG</sequence>
<evidence type="ECO:0000256" key="4">
    <source>
        <dbReference type="PIRSR" id="PIRSR005539-1"/>
    </source>
</evidence>
<evidence type="ECO:0000256" key="3">
    <source>
        <dbReference type="PIRNR" id="PIRNR005539"/>
    </source>
</evidence>
<dbReference type="PRINTS" id="PR00793">
    <property type="entry name" value="PROAMNOPTASE"/>
</dbReference>
<reference evidence="6 7" key="1">
    <citation type="submission" date="2019-04" db="EMBL/GenBank/DDBJ databases">
        <title>Complete genome sequence of Agrobacterium tumefaciens CFBP7129.</title>
        <authorList>
            <person name="Haryono M."/>
            <person name="Lin Y.-C."/>
            <person name="Lai E.-M."/>
            <person name="Kuo C.-H."/>
        </authorList>
    </citation>
    <scope>NUCLEOTIDE SEQUENCE [LARGE SCALE GENOMIC DNA]</scope>
    <source>
        <strain evidence="6 7">CFBP7129</strain>
    </source>
</reference>
<dbReference type="RefSeq" id="WP_137004455.1">
    <property type="nucleotide sequence ID" value="NZ_CP039923.1"/>
</dbReference>
<feature type="active site" evidence="4">
    <location>
        <position position="245"/>
    </location>
</feature>
<evidence type="ECO:0000313" key="7">
    <source>
        <dbReference type="Proteomes" id="UP000298649"/>
    </source>
</evidence>
<dbReference type="Pfam" id="PF00561">
    <property type="entry name" value="Abhydrolase_1"/>
    <property type="match status" value="1"/>
</dbReference>
<evidence type="ECO:0000313" key="6">
    <source>
        <dbReference type="EMBL" id="QCL95512.1"/>
    </source>
</evidence>
<feature type="active site" description="Nucleophile" evidence="4">
    <location>
        <position position="107"/>
    </location>
</feature>
<keyword evidence="2 3" id="KW-0378">Hydrolase</keyword>
<feature type="active site" description="Proton donor" evidence="4">
    <location>
        <position position="273"/>
    </location>
</feature>
<dbReference type="InterPro" id="IPR000073">
    <property type="entry name" value="AB_hydrolase_1"/>
</dbReference>
<dbReference type="PRINTS" id="PR00111">
    <property type="entry name" value="ABHYDROLASE"/>
</dbReference>
<dbReference type="InterPro" id="IPR029058">
    <property type="entry name" value="AB_hydrolase_fold"/>
</dbReference>
<dbReference type="AlphaFoldDB" id="A0A4D7YVE8"/>
<dbReference type="PIRSF" id="PIRSF005539">
    <property type="entry name" value="Pept_S33_TRI_F1"/>
    <property type="match status" value="1"/>
</dbReference>
<dbReference type="EMBL" id="CP039923">
    <property type="protein sequence ID" value="QCL95512.1"/>
    <property type="molecule type" value="Genomic_DNA"/>
</dbReference>
<dbReference type="PANTHER" id="PTHR43798">
    <property type="entry name" value="MONOACYLGLYCEROL LIPASE"/>
    <property type="match status" value="1"/>
</dbReference>
<proteinExistence type="inferred from homology"/>
<dbReference type="InterPro" id="IPR002410">
    <property type="entry name" value="Peptidase_S33"/>
</dbReference>
<protein>
    <submittedName>
        <fullName evidence="6">Alpha/beta fold hydrolase</fullName>
    </submittedName>
</protein>
<organism evidence="6 7">
    <name type="scientific">Agrobacterium tumefaciens</name>
    <dbReference type="NCBI Taxonomy" id="358"/>
    <lineage>
        <taxon>Bacteria</taxon>
        <taxon>Pseudomonadati</taxon>
        <taxon>Pseudomonadota</taxon>
        <taxon>Alphaproteobacteria</taxon>
        <taxon>Hyphomicrobiales</taxon>
        <taxon>Rhizobiaceae</taxon>
        <taxon>Rhizobium/Agrobacterium group</taxon>
        <taxon>Agrobacterium</taxon>
        <taxon>Agrobacterium tumefaciens complex</taxon>
    </lineage>
</organism>
<evidence type="ECO:0000256" key="2">
    <source>
        <dbReference type="ARBA" id="ARBA00022801"/>
    </source>
</evidence>
<dbReference type="PANTHER" id="PTHR43798:SF33">
    <property type="entry name" value="HYDROLASE, PUTATIVE (AFU_ORTHOLOGUE AFUA_2G14860)-RELATED"/>
    <property type="match status" value="1"/>
</dbReference>
<dbReference type="GO" id="GO:0008233">
    <property type="term" value="F:peptidase activity"/>
    <property type="evidence" value="ECO:0007669"/>
    <property type="project" value="InterPro"/>
</dbReference>
<dbReference type="SUPFAM" id="SSF53474">
    <property type="entry name" value="alpha/beta-Hydrolases"/>
    <property type="match status" value="1"/>
</dbReference>
<name>A0A4D7YVE8_AGRTU</name>